<evidence type="ECO:0000313" key="4">
    <source>
        <dbReference type="Proteomes" id="UP000232722"/>
    </source>
</evidence>
<dbReference type="VEuPathDB" id="FungiDB:RhiirA1_482825"/>
<sequence length="165" mass="19719">MGDDKLNVLKNFNLNRILLSSKARKIWELWNMFYQLYLNLKSKDYNEDWLELFLTSDRAIPNSTRIEKGLYKLSAITPYIYVLVYHMAEFMEKYNRWSVKAFSCASVEKKNHQQVTNFFRQTLKDGGSKKKLAIIEIFKYENRALFYLFDNVEISISKPKKVNIF</sequence>
<reference evidence="2 3" key="3">
    <citation type="submission" date="2017-10" db="EMBL/GenBank/DDBJ databases">
        <title>Extensive intraspecific genome diversity in a model arbuscular mycorrhizal fungus.</title>
        <authorList>
            <person name="Chen E.C.H."/>
            <person name="Morin E."/>
            <person name="Baudet D."/>
            <person name="Noel J."/>
            <person name="Ndikumana S."/>
            <person name="Charron P."/>
            <person name="St-Onge C."/>
            <person name="Giorgi J."/>
            <person name="Grigoriev I.V."/>
            <person name="Roux C."/>
            <person name="Martin F.M."/>
            <person name="Corradi N."/>
        </authorList>
    </citation>
    <scope>NUCLEOTIDE SEQUENCE [LARGE SCALE GENOMIC DNA]</scope>
    <source>
        <strain evidence="2 3">A1</strain>
    </source>
</reference>
<dbReference type="Proteomes" id="UP000232722">
    <property type="component" value="Unassembled WGS sequence"/>
</dbReference>
<dbReference type="VEuPathDB" id="FungiDB:FUN_017521"/>
<dbReference type="EMBL" id="LLXJ01003547">
    <property type="protein sequence ID" value="PKB96911.1"/>
    <property type="molecule type" value="Genomic_DNA"/>
</dbReference>
<proteinExistence type="predicted"/>
<evidence type="ECO:0000313" key="3">
    <source>
        <dbReference type="Proteomes" id="UP000232688"/>
    </source>
</evidence>
<dbReference type="AlphaFoldDB" id="A0A2I1FPB1"/>
<dbReference type="Proteomes" id="UP000232688">
    <property type="component" value="Unassembled WGS sequence"/>
</dbReference>
<reference evidence="1 4" key="1">
    <citation type="submission" date="2016-04" db="EMBL/GenBank/DDBJ databases">
        <title>Genome analyses suggest a sexual origin of heterokaryosis in a supposedly ancient asexual fungus.</title>
        <authorList>
            <person name="Ropars J."/>
            <person name="Sedzielewska K."/>
            <person name="Noel J."/>
            <person name="Charron P."/>
            <person name="Farinelli L."/>
            <person name="Marton T."/>
            <person name="Kruger M."/>
            <person name="Pelin A."/>
            <person name="Brachmann A."/>
            <person name="Corradi N."/>
        </authorList>
    </citation>
    <scope>NUCLEOTIDE SEQUENCE [LARGE SCALE GENOMIC DNA]</scope>
    <source>
        <strain evidence="1 4">A5</strain>
    </source>
</reference>
<protein>
    <submittedName>
        <fullName evidence="1">Uncharacterized protein</fullName>
    </submittedName>
</protein>
<evidence type="ECO:0000313" key="2">
    <source>
        <dbReference type="EMBL" id="PKC51856.1"/>
    </source>
</evidence>
<reference evidence="2 3" key="4">
    <citation type="submission" date="2017-10" db="EMBL/GenBank/DDBJ databases">
        <title>Genome analyses suggest a sexual origin of heterokaryosis in a supposedly ancient asexual fungus.</title>
        <authorList>
            <person name="Corradi N."/>
            <person name="Sedzielewska K."/>
            <person name="Noel J."/>
            <person name="Charron P."/>
            <person name="Farinelli L."/>
            <person name="Marton T."/>
            <person name="Kruger M."/>
            <person name="Pelin A."/>
            <person name="Brachmann A."/>
            <person name="Corradi N."/>
        </authorList>
    </citation>
    <scope>NUCLEOTIDE SEQUENCE [LARGE SCALE GENOMIC DNA]</scope>
    <source>
        <strain evidence="2 3">A1</strain>
    </source>
</reference>
<organism evidence="1 4">
    <name type="scientific">Rhizophagus irregularis</name>
    <dbReference type="NCBI Taxonomy" id="588596"/>
    <lineage>
        <taxon>Eukaryota</taxon>
        <taxon>Fungi</taxon>
        <taxon>Fungi incertae sedis</taxon>
        <taxon>Mucoromycota</taxon>
        <taxon>Glomeromycotina</taxon>
        <taxon>Glomeromycetes</taxon>
        <taxon>Glomerales</taxon>
        <taxon>Glomeraceae</taxon>
        <taxon>Rhizophagus</taxon>
    </lineage>
</organism>
<accession>A0A2I1FPB1</accession>
<comment type="caution">
    <text evidence="1">The sequence shown here is derived from an EMBL/GenBank/DDBJ whole genome shotgun (WGS) entry which is preliminary data.</text>
</comment>
<reference evidence="1 4" key="2">
    <citation type="submission" date="2017-09" db="EMBL/GenBank/DDBJ databases">
        <title>Extensive intraspecific genome diversity in a model arbuscular mycorrhizal fungus.</title>
        <authorList>
            <person name="Chen E.C."/>
            <person name="Morin E."/>
            <person name="Beaudet D."/>
            <person name="Noel J."/>
            <person name="Ndikumana S."/>
            <person name="Charron P."/>
            <person name="St-Onge C."/>
            <person name="Giorgi J."/>
            <person name="Grigoriev I.V."/>
            <person name="Roux C."/>
            <person name="Martin F.M."/>
            <person name="Corradi N."/>
        </authorList>
    </citation>
    <scope>NUCLEOTIDE SEQUENCE [LARGE SCALE GENOMIC DNA]</scope>
    <source>
        <strain evidence="1 4">A5</strain>
    </source>
</reference>
<dbReference type="EMBL" id="LLXH01006859">
    <property type="protein sequence ID" value="PKC51856.1"/>
    <property type="molecule type" value="Genomic_DNA"/>
</dbReference>
<dbReference type="OrthoDB" id="2406126at2759"/>
<gene>
    <name evidence="2" type="ORF">RhiirA1_482825</name>
    <name evidence="1" type="ORF">RhiirA5_434036</name>
</gene>
<evidence type="ECO:0000313" key="1">
    <source>
        <dbReference type="EMBL" id="PKB96911.1"/>
    </source>
</evidence>
<name>A0A2I1FPB1_9GLOM</name>